<comment type="caution">
    <text evidence="9">The sequence shown here is derived from an EMBL/GenBank/DDBJ whole genome shotgun (WGS) entry which is preliminary data.</text>
</comment>
<dbReference type="InterPro" id="IPR012677">
    <property type="entry name" value="Nucleotide-bd_a/b_plait_sf"/>
</dbReference>
<feature type="compositionally biased region" description="Basic and acidic residues" evidence="7">
    <location>
        <begin position="105"/>
        <end position="238"/>
    </location>
</feature>
<dbReference type="GO" id="GO:0008380">
    <property type="term" value="P:RNA splicing"/>
    <property type="evidence" value="ECO:0007669"/>
    <property type="project" value="UniProtKB-KW"/>
</dbReference>
<dbReference type="Gene3D" id="3.30.70.330">
    <property type="match status" value="1"/>
</dbReference>
<dbReference type="Proteomes" id="UP000265515">
    <property type="component" value="Unassembled WGS sequence"/>
</dbReference>
<keyword evidence="10" id="KW-1185">Reference proteome</keyword>
<dbReference type="InterPro" id="IPR035979">
    <property type="entry name" value="RBD_domain_sf"/>
</dbReference>
<keyword evidence="4" id="KW-0508">mRNA splicing</keyword>
<dbReference type="PROSITE" id="PS50102">
    <property type="entry name" value="RRM"/>
    <property type="match status" value="1"/>
</dbReference>
<evidence type="ECO:0000256" key="2">
    <source>
        <dbReference type="ARBA" id="ARBA00022664"/>
    </source>
</evidence>
<protein>
    <recommendedName>
        <fullName evidence="8">RRM domain-containing protein</fullName>
    </recommendedName>
</protein>
<dbReference type="AlphaFoldDB" id="A0A388LJ89"/>
<dbReference type="GO" id="GO:0006397">
    <property type="term" value="P:mRNA processing"/>
    <property type="evidence" value="ECO:0007669"/>
    <property type="project" value="UniProtKB-KW"/>
</dbReference>
<reference evidence="9 10" key="1">
    <citation type="journal article" date="2018" name="Cell">
        <title>The Chara Genome: Secondary Complexity and Implications for Plant Terrestrialization.</title>
        <authorList>
            <person name="Nishiyama T."/>
            <person name="Sakayama H."/>
            <person name="Vries J.D."/>
            <person name="Buschmann H."/>
            <person name="Saint-Marcoux D."/>
            <person name="Ullrich K.K."/>
            <person name="Haas F.B."/>
            <person name="Vanderstraeten L."/>
            <person name="Becker D."/>
            <person name="Lang D."/>
            <person name="Vosolsobe S."/>
            <person name="Rombauts S."/>
            <person name="Wilhelmsson P.K.I."/>
            <person name="Janitza P."/>
            <person name="Kern R."/>
            <person name="Heyl A."/>
            <person name="Rumpler F."/>
            <person name="Villalobos L.I.A.C."/>
            <person name="Clay J.M."/>
            <person name="Skokan R."/>
            <person name="Toyoda A."/>
            <person name="Suzuki Y."/>
            <person name="Kagoshima H."/>
            <person name="Schijlen E."/>
            <person name="Tajeshwar N."/>
            <person name="Catarino B."/>
            <person name="Hetherington A.J."/>
            <person name="Saltykova A."/>
            <person name="Bonnot C."/>
            <person name="Breuninger H."/>
            <person name="Symeonidi A."/>
            <person name="Radhakrishnan G.V."/>
            <person name="Van Nieuwerburgh F."/>
            <person name="Deforce D."/>
            <person name="Chang C."/>
            <person name="Karol K.G."/>
            <person name="Hedrich R."/>
            <person name="Ulvskov P."/>
            <person name="Glockner G."/>
            <person name="Delwiche C.F."/>
            <person name="Petrasek J."/>
            <person name="Van de Peer Y."/>
            <person name="Friml J."/>
            <person name="Beilby M."/>
            <person name="Dolan L."/>
            <person name="Kohara Y."/>
            <person name="Sugano S."/>
            <person name="Fujiyama A."/>
            <person name="Delaux P.-M."/>
            <person name="Quint M."/>
            <person name="TheiBen G."/>
            <person name="Hagemann M."/>
            <person name="Harholt J."/>
            <person name="Dunand C."/>
            <person name="Zachgo S."/>
            <person name="Langdale J."/>
            <person name="Maumus F."/>
            <person name="Straeten D.V.D."/>
            <person name="Gould S.B."/>
            <person name="Rensing S.A."/>
        </authorList>
    </citation>
    <scope>NUCLEOTIDE SEQUENCE [LARGE SCALE GENOMIC DNA]</scope>
    <source>
        <strain evidence="9 10">S276</strain>
    </source>
</reference>
<name>A0A388LJ89_CHABU</name>
<evidence type="ECO:0000256" key="4">
    <source>
        <dbReference type="ARBA" id="ARBA00023187"/>
    </source>
</evidence>
<dbReference type="PANTHER" id="PTHR48028">
    <property type="entry name" value="GLYCINE-RICH RNA-BINDING PROTEIN RZ1A"/>
    <property type="match status" value="1"/>
</dbReference>
<dbReference type="SMART" id="SM00360">
    <property type="entry name" value="RRM"/>
    <property type="match status" value="1"/>
</dbReference>
<dbReference type="OrthoDB" id="21467at2759"/>
<feature type="compositionally biased region" description="Basic and acidic residues" evidence="7">
    <location>
        <begin position="258"/>
        <end position="290"/>
    </location>
</feature>
<feature type="domain" description="RRM" evidence="8">
    <location>
        <begin position="16"/>
        <end position="94"/>
    </location>
</feature>
<dbReference type="InterPro" id="IPR051106">
    <property type="entry name" value="RNA-bind/splicing_reg"/>
</dbReference>
<evidence type="ECO:0000259" key="8">
    <source>
        <dbReference type="PROSITE" id="PS50102"/>
    </source>
</evidence>
<evidence type="ECO:0000256" key="6">
    <source>
        <dbReference type="PROSITE-ProRule" id="PRU00176"/>
    </source>
</evidence>
<evidence type="ECO:0000256" key="5">
    <source>
        <dbReference type="ARBA" id="ARBA00023242"/>
    </source>
</evidence>
<dbReference type="EMBL" id="BFEA01000403">
    <property type="protein sequence ID" value="GBG82321.1"/>
    <property type="molecule type" value="Genomic_DNA"/>
</dbReference>
<sequence>MSHFGRSGPPDIRDTYSLLVLNITFRTSADDLMPLFQKYGKVVDIFIPRDRRTGDSRGFAFVRYKHADEAFKAIDRLDGRVVDGREIVVQYAKYGRNNETMGRYMVDHRDRDRDRDRHYSERDREHDRVDRGDRMDRDGRDRMDWGNDRVDRSERGDRSDRSDRMERSDRMDRDPASRERMYRDSDSQRGSRGAHERERDLSSRRRDRDRHASRSCSRERNDRYQYRSRSRSAEKPRDSGYSPRARPSRSRSPIVGKSKFDRERASSRELDPSRSRSRSRERPLETERQNGDSGIPADNTRHSPSPRRRSLSSKESDRED</sequence>
<dbReference type="InterPro" id="IPR000504">
    <property type="entry name" value="RRM_dom"/>
</dbReference>
<dbReference type="GO" id="GO:0005634">
    <property type="term" value="C:nucleus"/>
    <property type="evidence" value="ECO:0007669"/>
    <property type="project" value="UniProtKB-SubCell"/>
</dbReference>
<dbReference type="Gramene" id="GBG82321">
    <property type="protein sequence ID" value="GBG82321"/>
    <property type="gene ID" value="CBR_g34604"/>
</dbReference>
<keyword evidence="2" id="KW-0507">mRNA processing</keyword>
<evidence type="ECO:0000313" key="10">
    <source>
        <dbReference type="Proteomes" id="UP000265515"/>
    </source>
</evidence>
<evidence type="ECO:0000256" key="1">
    <source>
        <dbReference type="ARBA" id="ARBA00004123"/>
    </source>
</evidence>
<evidence type="ECO:0000256" key="3">
    <source>
        <dbReference type="ARBA" id="ARBA00022884"/>
    </source>
</evidence>
<dbReference type="GO" id="GO:0003723">
    <property type="term" value="F:RNA binding"/>
    <property type="evidence" value="ECO:0007669"/>
    <property type="project" value="UniProtKB-UniRule"/>
</dbReference>
<feature type="compositionally biased region" description="Low complexity" evidence="7">
    <location>
        <begin position="242"/>
        <end position="253"/>
    </location>
</feature>
<gene>
    <name evidence="9" type="ORF">CBR_g34604</name>
</gene>
<proteinExistence type="predicted"/>
<comment type="subcellular location">
    <subcellularLocation>
        <location evidence="1">Nucleus</location>
    </subcellularLocation>
</comment>
<keyword evidence="3 6" id="KW-0694">RNA-binding</keyword>
<dbReference type="FunFam" id="3.30.70.330:FF:000192">
    <property type="entry name" value="Serine/arginine-rich splicing factor SC35"/>
    <property type="match status" value="1"/>
</dbReference>
<accession>A0A388LJ89</accession>
<organism evidence="9 10">
    <name type="scientific">Chara braunii</name>
    <name type="common">Braun's stonewort</name>
    <dbReference type="NCBI Taxonomy" id="69332"/>
    <lineage>
        <taxon>Eukaryota</taxon>
        <taxon>Viridiplantae</taxon>
        <taxon>Streptophyta</taxon>
        <taxon>Charophyceae</taxon>
        <taxon>Charales</taxon>
        <taxon>Characeae</taxon>
        <taxon>Chara</taxon>
    </lineage>
</organism>
<keyword evidence="5" id="KW-0539">Nucleus</keyword>
<dbReference type="Pfam" id="PF00076">
    <property type="entry name" value="RRM_1"/>
    <property type="match status" value="1"/>
</dbReference>
<feature type="region of interest" description="Disordered" evidence="7">
    <location>
        <begin position="105"/>
        <end position="320"/>
    </location>
</feature>
<dbReference type="SUPFAM" id="SSF54928">
    <property type="entry name" value="RNA-binding domain, RBD"/>
    <property type="match status" value="1"/>
</dbReference>
<evidence type="ECO:0000313" key="9">
    <source>
        <dbReference type="EMBL" id="GBG82321.1"/>
    </source>
</evidence>
<evidence type="ECO:0000256" key="7">
    <source>
        <dbReference type="SAM" id="MobiDB-lite"/>
    </source>
</evidence>
<dbReference type="PANTHER" id="PTHR48028:SF4">
    <property type="entry name" value="SC35-LIKE SPLICING FACTOR"/>
    <property type="match status" value="1"/>
</dbReference>